<dbReference type="GO" id="GO:0016491">
    <property type="term" value="F:oxidoreductase activity"/>
    <property type="evidence" value="ECO:0007669"/>
    <property type="project" value="InterPro"/>
</dbReference>
<feature type="non-terminal residue" evidence="2">
    <location>
        <position position="57"/>
    </location>
</feature>
<feature type="domain" description="NADP-dependent oxidoreductase" evidence="1">
    <location>
        <begin position="15"/>
        <end position="56"/>
    </location>
</feature>
<dbReference type="Pfam" id="PF00248">
    <property type="entry name" value="Aldo_ket_red"/>
    <property type="match status" value="1"/>
</dbReference>
<reference evidence="2" key="1">
    <citation type="submission" date="2018-05" db="EMBL/GenBank/DDBJ databases">
        <authorList>
            <person name="Lanie J.A."/>
            <person name="Ng W.-L."/>
            <person name="Kazmierczak K.M."/>
            <person name="Andrzejewski T.M."/>
            <person name="Davidsen T.M."/>
            <person name="Wayne K.J."/>
            <person name="Tettelin H."/>
            <person name="Glass J.I."/>
            <person name="Rusch D."/>
            <person name="Podicherti R."/>
            <person name="Tsui H.-C.T."/>
            <person name="Winkler M.E."/>
        </authorList>
    </citation>
    <scope>NUCLEOTIDE SEQUENCE</scope>
</reference>
<evidence type="ECO:0000259" key="1">
    <source>
        <dbReference type="Pfam" id="PF00248"/>
    </source>
</evidence>
<dbReference type="AlphaFoldDB" id="A0A382CFR5"/>
<dbReference type="Gene3D" id="3.20.20.100">
    <property type="entry name" value="NADP-dependent oxidoreductase domain"/>
    <property type="match status" value="1"/>
</dbReference>
<dbReference type="GO" id="GO:0005829">
    <property type="term" value="C:cytosol"/>
    <property type="evidence" value="ECO:0007669"/>
    <property type="project" value="TreeGrafter"/>
</dbReference>
<sequence length="57" mass="6251">MRKRRLGKTDIDVSELVFGGGYVGGLLLHQDDETKRSAIRRALDAGINFIDTAPSYG</sequence>
<dbReference type="InterPro" id="IPR020471">
    <property type="entry name" value="AKR"/>
</dbReference>
<proteinExistence type="predicted"/>
<evidence type="ECO:0000313" key="2">
    <source>
        <dbReference type="EMBL" id="SVB24669.1"/>
    </source>
</evidence>
<dbReference type="SUPFAM" id="SSF51430">
    <property type="entry name" value="NAD(P)-linked oxidoreductase"/>
    <property type="match status" value="1"/>
</dbReference>
<name>A0A382CFR5_9ZZZZ</name>
<dbReference type="PANTHER" id="PTHR42686:SF1">
    <property type="entry name" value="GH17980P-RELATED"/>
    <property type="match status" value="1"/>
</dbReference>
<gene>
    <name evidence="2" type="ORF">METZ01_LOCUS177523</name>
</gene>
<dbReference type="InterPro" id="IPR023210">
    <property type="entry name" value="NADP_OxRdtase_dom"/>
</dbReference>
<dbReference type="InterPro" id="IPR036812">
    <property type="entry name" value="NAD(P)_OxRdtase_dom_sf"/>
</dbReference>
<organism evidence="2">
    <name type="scientific">marine metagenome</name>
    <dbReference type="NCBI Taxonomy" id="408172"/>
    <lineage>
        <taxon>unclassified sequences</taxon>
        <taxon>metagenomes</taxon>
        <taxon>ecological metagenomes</taxon>
    </lineage>
</organism>
<protein>
    <recommendedName>
        <fullName evidence="1">NADP-dependent oxidoreductase domain-containing protein</fullName>
    </recommendedName>
</protein>
<accession>A0A382CFR5</accession>
<dbReference type="PANTHER" id="PTHR42686">
    <property type="entry name" value="GH17980P-RELATED"/>
    <property type="match status" value="1"/>
</dbReference>
<dbReference type="EMBL" id="UINC01034197">
    <property type="protein sequence ID" value="SVB24669.1"/>
    <property type="molecule type" value="Genomic_DNA"/>
</dbReference>